<dbReference type="FunFam" id="3.40.50.2000:FF:000071">
    <property type="entry name" value="Glycosyltransferase"/>
    <property type="match status" value="1"/>
</dbReference>
<keyword evidence="2 4" id="KW-0328">Glycosyltransferase</keyword>
<dbReference type="CDD" id="cd03784">
    <property type="entry name" value="GT1_Gtf-like"/>
    <property type="match status" value="1"/>
</dbReference>
<dbReference type="Pfam" id="PF00201">
    <property type="entry name" value="UDPGT"/>
    <property type="match status" value="1"/>
</dbReference>
<dbReference type="GO" id="GO:0035251">
    <property type="term" value="F:UDP-glucosyltransferase activity"/>
    <property type="evidence" value="ECO:0007669"/>
    <property type="project" value="TreeGrafter"/>
</dbReference>
<evidence type="ECO:0000256" key="1">
    <source>
        <dbReference type="ARBA" id="ARBA00009995"/>
    </source>
</evidence>
<gene>
    <name evidence="6" type="ORF">H6P81_020669</name>
</gene>
<evidence type="ECO:0000256" key="2">
    <source>
        <dbReference type="ARBA" id="ARBA00022676"/>
    </source>
</evidence>
<evidence type="ECO:0000313" key="7">
    <source>
        <dbReference type="Proteomes" id="UP000825729"/>
    </source>
</evidence>
<organism evidence="6 7">
    <name type="scientific">Aristolochia fimbriata</name>
    <name type="common">White veined hardy Dutchman's pipe vine</name>
    <dbReference type="NCBI Taxonomy" id="158543"/>
    <lineage>
        <taxon>Eukaryota</taxon>
        <taxon>Viridiplantae</taxon>
        <taxon>Streptophyta</taxon>
        <taxon>Embryophyta</taxon>
        <taxon>Tracheophyta</taxon>
        <taxon>Spermatophyta</taxon>
        <taxon>Magnoliopsida</taxon>
        <taxon>Magnoliidae</taxon>
        <taxon>Piperales</taxon>
        <taxon>Aristolochiaceae</taxon>
        <taxon>Aristolochia</taxon>
    </lineage>
</organism>
<reference evidence="6 7" key="1">
    <citation type="submission" date="2021-07" db="EMBL/GenBank/DDBJ databases">
        <title>The Aristolochia fimbriata genome: insights into angiosperm evolution, floral development and chemical biosynthesis.</title>
        <authorList>
            <person name="Jiao Y."/>
        </authorList>
    </citation>
    <scope>NUCLEOTIDE SEQUENCE [LARGE SCALE GENOMIC DNA]</scope>
    <source>
        <strain evidence="6">IBCAS-2021</strain>
        <tissue evidence="6">Leaf</tissue>
    </source>
</reference>
<dbReference type="Gene3D" id="3.40.50.2000">
    <property type="entry name" value="Glycogen Phosphorylase B"/>
    <property type="match status" value="2"/>
</dbReference>
<keyword evidence="7" id="KW-1185">Reference proteome</keyword>
<dbReference type="PANTHER" id="PTHR48047:SF45">
    <property type="entry name" value="SCOPOLETIN GLUCOSYLTRANSFERASE-LIKE"/>
    <property type="match status" value="1"/>
</dbReference>
<protein>
    <recommendedName>
        <fullName evidence="5">Glycosyltransferase</fullName>
        <ecNumber evidence="5">2.4.1.-</ecNumber>
    </recommendedName>
</protein>
<accession>A0AAV7DW49</accession>
<keyword evidence="3 4" id="KW-0808">Transferase</keyword>
<dbReference type="EC" id="2.4.1.-" evidence="5"/>
<proteinExistence type="inferred from homology"/>
<dbReference type="InterPro" id="IPR002213">
    <property type="entry name" value="UDP_glucos_trans"/>
</dbReference>
<dbReference type="FunFam" id="3.40.50.2000:FF:000047">
    <property type="entry name" value="Glycosyltransferase"/>
    <property type="match status" value="1"/>
</dbReference>
<evidence type="ECO:0000256" key="3">
    <source>
        <dbReference type="ARBA" id="ARBA00022679"/>
    </source>
</evidence>
<comment type="similarity">
    <text evidence="1 4">Belongs to the UDP-glycosyltransferase family.</text>
</comment>
<evidence type="ECO:0000256" key="4">
    <source>
        <dbReference type="RuleBase" id="RU003718"/>
    </source>
</evidence>
<comment type="caution">
    <text evidence="6">The sequence shown here is derived from an EMBL/GenBank/DDBJ whole genome shotgun (WGS) entry which is preliminary data.</text>
</comment>
<dbReference type="PROSITE" id="PS00375">
    <property type="entry name" value="UDPGT"/>
    <property type="match status" value="1"/>
</dbReference>
<sequence>MATGAHQLHVFFFPFMAHGHMMPLIDIAKLFAASGVRVTVILTPVNASLFESTVDRSKAAGDPIEIRLLDFPSSETGLAQGSENLDYISNPFEAIRFYKAIEMFERPFERLVEELHPDAVVSDMYLPWTAEVAARFGIPRVIFNGSGYFSLCCLDSVRRFSPEKSVDSDDEPFLLPGLPHPIEMTRTQLPDLTKTPAEFAQLWQKIGKAESMSYGVVMNSFVELEPDYVEHMENKLGKKTWHIGPVSLSNRATIEKADRGKKASILVDECSIWLNKKKPNSVLYVCFGSRCNFTTPQLAEIAGALESSPTPFVWVIRETQTLPDGFEDRTREKGLVIRGWAPQMAILEHPSLGGFMTHCGWNSVLEGISSGLPMITWPAFAEQFYNEKLVTDVARIGAGVGSKRWLMWGEEKRPVVKREAIEAAMKRVMEGGEKAEAMREKARELGERARKAVEVDGSSYVDLSRLIEELKSMRPPSRQTSDG</sequence>
<dbReference type="EMBL" id="JAINDJ010000008">
    <property type="protein sequence ID" value="KAG9440504.1"/>
    <property type="molecule type" value="Genomic_DNA"/>
</dbReference>
<dbReference type="SUPFAM" id="SSF53756">
    <property type="entry name" value="UDP-Glycosyltransferase/glycogen phosphorylase"/>
    <property type="match status" value="1"/>
</dbReference>
<dbReference type="Proteomes" id="UP000825729">
    <property type="component" value="Unassembled WGS sequence"/>
</dbReference>
<dbReference type="InterPro" id="IPR035595">
    <property type="entry name" value="UDP_glycos_trans_CS"/>
</dbReference>
<dbReference type="AlphaFoldDB" id="A0AAV7DW49"/>
<name>A0AAV7DW49_ARIFI</name>
<evidence type="ECO:0000256" key="5">
    <source>
        <dbReference type="RuleBase" id="RU362057"/>
    </source>
</evidence>
<dbReference type="PANTHER" id="PTHR48047">
    <property type="entry name" value="GLYCOSYLTRANSFERASE"/>
    <property type="match status" value="1"/>
</dbReference>
<evidence type="ECO:0000313" key="6">
    <source>
        <dbReference type="EMBL" id="KAG9440504.1"/>
    </source>
</evidence>